<gene>
    <name evidence="1" type="ORF">GGD40_000856</name>
</gene>
<protein>
    <submittedName>
        <fullName evidence="1">Uncharacterized protein YmfQ (DUF2313 family)</fullName>
    </submittedName>
</protein>
<sequence>MTAPNYQASDFTTALQACMPRGLVWPRDPTAVQAQVVAGLAPTWARHTAANNALLVDAFPLTSVELLPQWEASLGLPDPCAGPSPTLQGRQQQVVARLTNSGGQSVPYFIGYAKTLGYTVTVTEFTPFRIGQQRMGSQLGTQDWAFTWQINSPLNTVTYFNIGTSYVGQALASWGNAVLQCELTEIKPAHTYLNFAYH</sequence>
<dbReference type="Proteomes" id="UP000540929">
    <property type="component" value="Unassembled WGS sequence"/>
</dbReference>
<reference evidence="1 2" key="1">
    <citation type="submission" date="2020-07" db="EMBL/GenBank/DDBJ databases">
        <title>Exploring microbial biodiversity for novel pathways involved in the catabolism of aromatic compounds derived from lignin.</title>
        <authorList>
            <person name="Elkins J."/>
        </authorList>
    </citation>
    <scope>NUCLEOTIDE SEQUENCE [LARGE SCALE GENOMIC DNA]</scope>
    <source>
        <strain evidence="1 2">H2C3C</strain>
    </source>
</reference>
<organism evidence="1 2">
    <name type="scientific">Paraburkholderia bryophila</name>
    <dbReference type="NCBI Taxonomy" id="420952"/>
    <lineage>
        <taxon>Bacteria</taxon>
        <taxon>Pseudomonadati</taxon>
        <taxon>Pseudomonadota</taxon>
        <taxon>Betaproteobacteria</taxon>
        <taxon>Burkholderiales</taxon>
        <taxon>Burkholderiaceae</taxon>
        <taxon>Paraburkholderia</taxon>
    </lineage>
</organism>
<dbReference type="InterPro" id="IPR018755">
    <property type="entry name" value="Phage_Mu_Gp48"/>
</dbReference>
<proteinExistence type="predicted"/>
<keyword evidence="2" id="KW-1185">Reference proteome</keyword>
<dbReference type="RefSeq" id="WP_179742868.1">
    <property type="nucleotide sequence ID" value="NZ_JACCAS010000001.1"/>
</dbReference>
<dbReference type="EMBL" id="JACCAS010000001">
    <property type="protein sequence ID" value="NYH21377.1"/>
    <property type="molecule type" value="Genomic_DNA"/>
</dbReference>
<name>A0A7Y9WIJ3_9BURK</name>
<evidence type="ECO:0000313" key="2">
    <source>
        <dbReference type="Proteomes" id="UP000540929"/>
    </source>
</evidence>
<evidence type="ECO:0000313" key="1">
    <source>
        <dbReference type="EMBL" id="NYH21377.1"/>
    </source>
</evidence>
<accession>A0A7Y9WIJ3</accession>
<comment type="caution">
    <text evidence="1">The sequence shown here is derived from an EMBL/GenBank/DDBJ whole genome shotgun (WGS) entry which is preliminary data.</text>
</comment>
<dbReference type="AlphaFoldDB" id="A0A7Y9WIJ3"/>
<dbReference type="Pfam" id="PF10076">
    <property type="entry name" value="Phage_Mu_Gp48"/>
    <property type="match status" value="1"/>
</dbReference>